<proteinExistence type="inferred from homology"/>
<feature type="domain" description="PilY1 beta-propeller" evidence="7">
    <location>
        <begin position="553"/>
        <end position="836"/>
    </location>
</feature>
<evidence type="ECO:0000256" key="6">
    <source>
        <dbReference type="ARBA" id="ARBA00023263"/>
    </source>
</evidence>
<gene>
    <name evidence="8" type="ORF">H4F98_07155</name>
</gene>
<dbReference type="AlphaFoldDB" id="A0A7W3TL71"/>
<dbReference type="InterPro" id="IPR008707">
    <property type="entry name" value="B-propeller_PilY1"/>
</dbReference>
<keyword evidence="4" id="KW-0479">Metal-binding</keyword>
<dbReference type="Pfam" id="PF05567">
    <property type="entry name" value="T4P_PilY1"/>
    <property type="match status" value="1"/>
</dbReference>
<protein>
    <submittedName>
        <fullName evidence="8">Pilus assembly protein</fullName>
    </submittedName>
</protein>
<accession>A0A7W3TL71</accession>
<dbReference type="InterPro" id="IPR011047">
    <property type="entry name" value="Quinoprotein_ADH-like_sf"/>
</dbReference>
<keyword evidence="9" id="KW-1185">Reference proteome</keyword>
<name>A0A7W3TL71_9GAMM</name>
<evidence type="ECO:0000256" key="3">
    <source>
        <dbReference type="ARBA" id="ARBA00022558"/>
    </source>
</evidence>
<comment type="caution">
    <text evidence="8">The sequence shown here is derived from an EMBL/GenBank/DDBJ whole genome shotgun (WGS) entry which is preliminary data.</text>
</comment>
<reference evidence="8 9" key="1">
    <citation type="submission" date="2020-08" db="EMBL/GenBank/DDBJ databases">
        <authorList>
            <person name="Xu S."/>
            <person name="Li A."/>
        </authorList>
    </citation>
    <scope>NUCLEOTIDE SEQUENCE [LARGE SCALE GENOMIC DNA]</scope>
    <source>
        <strain evidence="8 9">119BY6-57</strain>
    </source>
</reference>
<evidence type="ECO:0000256" key="4">
    <source>
        <dbReference type="ARBA" id="ARBA00022723"/>
    </source>
</evidence>
<evidence type="ECO:0000256" key="5">
    <source>
        <dbReference type="ARBA" id="ARBA00022837"/>
    </source>
</evidence>
<evidence type="ECO:0000256" key="1">
    <source>
        <dbReference type="ARBA" id="ARBA00004561"/>
    </source>
</evidence>
<dbReference type="InterPro" id="IPR015943">
    <property type="entry name" value="WD40/YVTN_repeat-like_dom_sf"/>
</dbReference>
<sequence length="999" mass="105793">MSNGTRRTGGTSYNAVYPSFNYVTGNTINLGNSNDCEYEDRNGSNTQVCGGTQTFYVPKNPASTSATYLSSGANYWRYRILDNSNGGNSGRVQRCERVGNSWTNCSYNTPTGRTEAQERDNYATWFSYHRTRIKAAKAGSSEAFQTLDGDKYRVGFTTIWGPNGSGPDNPEFLIPVGTDNGLFRGSNRTTWFSYLHGARGYNGTPLLPALDRAGGYYSNASDNGPGGGLKNSNGQQFACRQNFAILTTDGFWNNGSSGKGDADSTAGATITGPNNADYTYSPVRPYADNRGTTLADVAMYYWKTDLRNDLDNIVPLSPGNPAFWQHMVTFGISIGLQGTLDPQTAVTAPGANNDLTDGGLSWPNPLDAEDNHRIDDLFHAAVNSRGKFVAASDPVAFAQGLQDALAAIANTTSSSSSVSANSSSLSNDTTLFQASYIGGQWTGELRGLAVSSTGIDETTPKWEASKKLPAFGSRKVFTFEPTLSAGATFPTVTQTVGLSTAVSPAPANGLAVANYVKGDTSQEVRNGGSFRDRVSVLGDIIHSSPYYLEDNDTVFIGANDGMLHAFNATTGVERFAYVPRGVTMPNLKTLTDTAYVHKYFVDGPVIVSTKTQTPNKNILIGTLGRGGRGIFALDVTNAASFGATDVKWDMDAIPQMGSVLGKPFIARLNNGKTGVVVGNGMNSPGDKAYLIVLDITDGSVIATIPTDDVAGNGLSSPQGWDEDGDGDVDYVYAGDLRGNVWKFDLSESNTGKWESANKTGSTPVPMFVAKDASGNRQPITGGITVAIDPATFKRWIFVGTGRYITDTDPRDKSVQTMYGLIDEGATINSRANLQERTTVAVSTIDGRTVRGFEAASTALPLDKKGWFIDFTPPAPGTAEGERMIGDPAVVGTVLAFSTIIPSDDPCTPGGRGFINAINPFTGASVAQNFFDVDGDGSYTDDTVGGMPVGSVDTGVGMNTDGVLLDKILGVGGSKGNTGSVGVNNPVAPGRISWREILRN</sequence>
<dbReference type="Proteomes" id="UP000523196">
    <property type="component" value="Unassembled WGS sequence"/>
</dbReference>
<evidence type="ECO:0000256" key="2">
    <source>
        <dbReference type="ARBA" id="ARBA00008387"/>
    </source>
</evidence>
<dbReference type="SUPFAM" id="SSF50998">
    <property type="entry name" value="Quinoprotein alcohol dehydrogenase-like"/>
    <property type="match status" value="1"/>
</dbReference>
<evidence type="ECO:0000313" key="9">
    <source>
        <dbReference type="Proteomes" id="UP000523196"/>
    </source>
</evidence>
<keyword evidence="5" id="KW-0106">Calcium</keyword>
<evidence type="ECO:0000259" key="7">
    <source>
        <dbReference type="Pfam" id="PF05567"/>
    </source>
</evidence>
<organism evidence="8 9">
    <name type="scientific">Marilutibacter spongiae</name>
    <dbReference type="NCBI Taxonomy" id="2025720"/>
    <lineage>
        <taxon>Bacteria</taxon>
        <taxon>Pseudomonadati</taxon>
        <taxon>Pseudomonadota</taxon>
        <taxon>Gammaproteobacteria</taxon>
        <taxon>Lysobacterales</taxon>
        <taxon>Lysobacteraceae</taxon>
        <taxon>Marilutibacter</taxon>
    </lineage>
</organism>
<comment type="similarity">
    <text evidence="2">Belongs to the PilY1 family.</text>
</comment>
<dbReference type="GO" id="GO:0009289">
    <property type="term" value="C:pilus"/>
    <property type="evidence" value="ECO:0007669"/>
    <property type="project" value="UniProtKB-SubCell"/>
</dbReference>
<comment type="subcellular location">
    <subcellularLocation>
        <location evidence="1">Fimbrium</location>
    </subcellularLocation>
</comment>
<dbReference type="Gene3D" id="2.130.10.10">
    <property type="entry name" value="YVTN repeat-like/Quinoprotein amine dehydrogenase"/>
    <property type="match status" value="1"/>
</dbReference>
<dbReference type="GO" id="GO:0046872">
    <property type="term" value="F:metal ion binding"/>
    <property type="evidence" value="ECO:0007669"/>
    <property type="project" value="UniProtKB-KW"/>
</dbReference>
<dbReference type="EMBL" id="JACHTF010000006">
    <property type="protein sequence ID" value="MBB1060353.1"/>
    <property type="molecule type" value="Genomic_DNA"/>
</dbReference>
<keyword evidence="6" id="KW-0281">Fimbrium</keyword>
<evidence type="ECO:0000313" key="8">
    <source>
        <dbReference type="EMBL" id="MBB1060353.1"/>
    </source>
</evidence>
<keyword evidence="3" id="KW-1029">Fimbrium biogenesis</keyword>